<comment type="caution">
    <text evidence="1">The sequence shown here is derived from an EMBL/GenBank/DDBJ whole genome shotgun (WGS) entry which is preliminary data.</text>
</comment>
<evidence type="ECO:0000313" key="1">
    <source>
        <dbReference type="EMBL" id="GAA0880882.1"/>
    </source>
</evidence>
<dbReference type="Gene3D" id="3.90.550.10">
    <property type="entry name" value="Spore Coat Polysaccharide Biosynthesis Protein SpsA, Chain A"/>
    <property type="match status" value="1"/>
</dbReference>
<dbReference type="RefSeq" id="WP_343854457.1">
    <property type="nucleotide sequence ID" value="NZ_BAAAFI010000047.1"/>
</dbReference>
<keyword evidence="2" id="KW-1185">Reference proteome</keyword>
<gene>
    <name evidence="1" type="ORF">GCM10009119_38520</name>
</gene>
<dbReference type="InterPro" id="IPR029044">
    <property type="entry name" value="Nucleotide-diphossugar_trans"/>
</dbReference>
<protein>
    <recommendedName>
        <fullName evidence="3">Nucleotide-diphospho-sugar transferase</fullName>
    </recommendedName>
</protein>
<name>A0ABN1N4S3_9BACT</name>
<dbReference type="SUPFAM" id="SSF53448">
    <property type="entry name" value="Nucleotide-diphospho-sugar transferases"/>
    <property type="match status" value="1"/>
</dbReference>
<dbReference type="Proteomes" id="UP001500469">
    <property type="component" value="Unassembled WGS sequence"/>
</dbReference>
<proteinExistence type="predicted"/>
<dbReference type="EMBL" id="BAAAFI010000047">
    <property type="protein sequence ID" value="GAA0880882.1"/>
    <property type="molecule type" value="Genomic_DNA"/>
</dbReference>
<reference evidence="1 2" key="1">
    <citation type="journal article" date="2019" name="Int. J. Syst. Evol. Microbiol.">
        <title>The Global Catalogue of Microorganisms (GCM) 10K type strain sequencing project: providing services to taxonomists for standard genome sequencing and annotation.</title>
        <authorList>
            <consortium name="The Broad Institute Genomics Platform"/>
            <consortium name="The Broad Institute Genome Sequencing Center for Infectious Disease"/>
            <person name="Wu L."/>
            <person name="Ma J."/>
        </authorList>
    </citation>
    <scope>NUCLEOTIDE SEQUENCE [LARGE SCALE GENOMIC DNA]</scope>
    <source>
        <strain evidence="1 2">JCM 16112</strain>
    </source>
</reference>
<evidence type="ECO:0000313" key="2">
    <source>
        <dbReference type="Proteomes" id="UP001500469"/>
    </source>
</evidence>
<evidence type="ECO:0008006" key="3">
    <source>
        <dbReference type="Google" id="ProtNLM"/>
    </source>
</evidence>
<organism evidence="1 2">
    <name type="scientific">Algoriphagus jejuensis</name>
    <dbReference type="NCBI Taxonomy" id="419934"/>
    <lineage>
        <taxon>Bacteria</taxon>
        <taxon>Pseudomonadati</taxon>
        <taxon>Bacteroidota</taxon>
        <taxon>Cytophagia</taxon>
        <taxon>Cytophagales</taxon>
        <taxon>Cyclobacteriaceae</taxon>
        <taxon>Algoriphagus</taxon>
    </lineage>
</organism>
<accession>A0ABN1N4S3</accession>
<sequence length="321" mass="37848">MLVFTICSNNYLAQAYTLAESVRIVNPEIHFVVGLVDLINPKIDYQKYPSVEVIPCFDLGYPEFEGMLARYNVIEFNTAVKPYYFDFFFNREPNLDRIYYVDPDIFFYRGFEQLEIILDKNNIVLTPMITDPGQTSQFDELVSLRHGMFNLGFIGIKRSAESQRFLDWWMTRLRDYCLIDKPRGIFVDQKWIDLAPLFFEGIHVLKHKGYNMAWWNFNDRKLVEVDGDYYVNSESYPLIFFHFSGFKPGSSSITGRSANNRFSYDSLPELRVLGQKYAAELLKNDYDFLSAIEPSLVFYTPKVTFKINLKRNLKRVFRFLK</sequence>